<gene>
    <name evidence="3" type="ORF">B9Z65_913</name>
</gene>
<dbReference type="GO" id="GO:0005737">
    <property type="term" value="C:cytoplasm"/>
    <property type="evidence" value="ECO:0007669"/>
    <property type="project" value="TreeGrafter"/>
</dbReference>
<dbReference type="Gene3D" id="1.10.287.110">
    <property type="entry name" value="DnaJ domain"/>
    <property type="match status" value="1"/>
</dbReference>
<proteinExistence type="predicted"/>
<dbReference type="PROSITE" id="PS00636">
    <property type="entry name" value="DNAJ_1"/>
    <property type="match status" value="1"/>
</dbReference>
<dbReference type="GO" id="GO:0005634">
    <property type="term" value="C:nucleus"/>
    <property type="evidence" value="ECO:0007669"/>
    <property type="project" value="TreeGrafter"/>
</dbReference>
<evidence type="ECO:0000259" key="2">
    <source>
        <dbReference type="PROSITE" id="PS50076"/>
    </source>
</evidence>
<dbReference type="EMBL" id="NHZQ01000003">
    <property type="protein sequence ID" value="PSK60763.1"/>
    <property type="molecule type" value="Genomic_DNA"/>
</dbReference>
<dbReference type="InterPro" id="IPR001623">
    <property type="entry name" value="DnaJ_domain"/>
</dbReference>
<dbReference type="PANTHER" id="PTHR44144:SF1">
    <property type="entry name" value="DNAJ HOMOLOG SUBFAMILY C MEMBER 9"/>
    <property type="match status" value="1"/>
</dbReference>
<feature type="region of interest" description="Disordered" evidence="1">
    <location>
        <begin position="261"/>
        <end position="316"/>
    </location>
</feature>
<protein>
    <recommendedName>
        <fullName evidence="2">J domain-containing protein</fullName>
    </recommendedName>
</protein>
<dbReference type="PROSITE" id="PS50076">
    <property type="entry name" value="DNAJ_2"/>
    <property type="match status" value="1"/>
</dbReference>
<feature type="region of interest" description="Disordered" evidence="1">
    <location>
        <begin position="192"/>
        <end position="222"/>
    </location>
</feature>
<dbReference type="CDD" id="cd06257">
    <property type="entry name" value="DnaJ"/>
    <property type="match status" value="1"/>
</dbReference>
<feature type="compositionally biased region" description="Basic and acidic residues" evidence="1">
    <location>
        <begin position="290"/>
        <end position="307"/>
    </location>
</feature>
<evidence type="ECO:0000256" key="1">
    <source>
        <dbReference type="SAM" id="MobiDB-lite"/>
    </source>
</evidence>
<evidence type="ECO:0000313" key="4">
    <source>
        <dbReference type="Proteomes" id="UP000243723"/>
    </source>
</evidence>
<organism evidence="3 4">
    <name type="scientific">Elsinoe australis</name>
    <dbReference type="NCBI Taxonomy" id="40998"/>
    <lineage>
        <taxon>Eukaryota</taxon>
        <taxon>Fungi</taxon>
        <taxon>Dikarya</taxon>
        <taxon>Ascomycota</taxon>
        <taxon>Pezizomycotina</taxon>
        <taxon>Dothideomycetes</taxon>
        <taxon>Dothideomycetidae</taxon>
        <taxon>Myriangiales</taxon>
        <taxon>Elsinoaceae</taxon>
        <taxon>Elsinoe</taxon>
    </lineage>
</organism>
<sequence length="316" mass="35461">MPSLDSDDEDLTTVPAPTSINPYSVLNLDKTATDTQIKSSYRKLALQYHPDKASPSDASSAKEKFQEIAFAYAILSDPRRRSRYDLTGRTEESLTLDGAEDEDGEFNWSDFYRTQFEDVISAESIEVFKKEYQGSGEERAAVLEAYTEGEGDMDFVFENVMCSEVKADEGRFRGMIEEAIKEGEVQAFDRFTGESKRSKEGRRKRAREEAKEAEEMAEEMGVKEKLFGGKGKKVKGEDGLKALIMQRQKGRQEDFLAGLEAKYAAKPKGKGKAGKGQGKKEVMEEPPEEMFERNRAKKGDGDKEAAGSRRSKRVKT</sequence>
<dbReference type="InterPro" id="IPR056453">
    <property type="entry name" value="HTH_DNAJC9"/>
</dbReference>
<dbReference type="STRING" id="40998.A0A2P8AJW4"/>
<dbReference type="GO" id="GO:0031072">
    <property type="term" value="F:heat shock protein binding"/>
    <property type="evidence" value="ECO:0007669"/>
    <property type="project" value="TreeGrafter"/>
</dbReference>
<dbReference type="Pfam" id="PF23302">
    <property type="entry name" value="HTH_DNAJC9"/>
    <property type="match status" value="1"/>
</dbReference>
<reference evidence="3 4" key="1">
    <citation type="submission" date="2017-05" db="EMBL/GenBank/DDBJ databases">
        <title>Draft genome sequence of Elsinoe australis.</title>
        <authorList>
            <person name="Cheng Q."/>
        </authorList>
    </citation>
    <scope>NUCLEOTIDE SEQUENCE [LARGE SCALE GENOMIC DNA]</scope>
    <source>
        <strain evidence="3 4">NL1</strain>
    </source>
</reference>
<feature type="compositionally biased region" description="Basic and acidic residues" evidence="1">
    <location>
        <begin position="206"/>
        <end position="222"/>
    </location>
</feature>
<dbReference type="Proteomes" id="UP000243723">
    <property type="component" value="Unassembled WGS sequence"/>
</dbReference>
<dbReference type="SUPFAM" id="SSF46565">
    <property type="entry name" value="Chaperone J-domain"/>
    <property type="match status" value="1"/>
</dbReference>
<dbReference type="PANTHER" id="PTHR44144">
    <property type="entry name" value="DNAJ HOMOLOG SUBFAMILY C MEMBER 9"/>
    <property type="match status" value="1"/>
</dbReference>
<dbReference type="AlphaFoldDB" id="A0A2P8AJW4"/>
<dbReference type="FunFam" id="1.10.287.110:FF:000110">
    <property type="entry name" value="DnaJ domain protein (AFU_orthologue AFUA_2G13210)"/>
    <property type="match status" value="1"/>
</dbReference>
<name>A0A2P8AJW4_9PEZI</name>
<accession>A0A2P8AJW4</accession>
<dbReference type="SMART" id="SM00271">
    <property type="entry name" value="DnaJ"/>
    <property type="match status" value="1"/>
</dbReference>
<dbReference type="Pfam" id="PF00226">
    <property type="entry name" value="DnaJ"/>
    <property type="match status" value="1"/>
</dbReference>
<comment type="caution">
    <text evidence="3">The sequence shown here is derived from an EMBL/GenBank/DDBJ whole genome shotgun (WGS) entry which is preliminary data.</text>
</comment>
<dbReference type="InterPro" id="IPR018253">
    <property type="entry name" value="DnaJ_domain_CS"/>
</dbReference>
<keyword evidence="4" id="KW-1185">Reference proteome</keyword>
<dbReference type="InterPro" id="IPR052594">
    <property type="entry name" value="J_domain-containing_protein"/>
</dbReference>
<dbReference type="PRINTS" id="PR00625">
    <property type="entry name" value="JDOMAIN"/>
</dbReference>
<dbReference type="InterPro" id="IPR036869">
    <property type="entry name" value="J_dom_sf"/>
</dbReference>
<evidence type="ECO:0000313" key="3">
    <source>
        <dbReference type="EMBL" id="PSK60763.1"/>
    </source>
</evidence>
<feature type="domain" description="J" evidence="2">
    <location>
        <begin position="21"/>
        <end position="88"/>
    </location>
</feature>
<dbReference type="OrthoDB" id="110024at2759"/>